<protein>
    <submittedName>
        <fullName evidence="2">Uncharacterized protein</fullName>
    </submittedName>
</protein>
<evidence type="ECO:0000256" key="1">
    <source>
        <dbReference type="SAM" id="MobiDB-lite"/>
    </source>
</evidence>
<dbReference type="PANTHER" id="PTHR37207">
    <property type="entry name" value="OS09G0446000 PROTEIN"/>
    <property type="match status" value="1"/>
</dbReference>
<sequence length="89" mass="9739">MRERLQEMKPGFESPLEWKDGGGDGEASGVASGGTASDFSARQGEKQKPPFRIAQDDSKPLLRDPILRSDPIETEQAVLRLPPFSRGDV</sequence>
<name>A0AAQ3KHS1_9LILI</name>
<reference evidence="2 3" key="1">
    <citation type="submission" date="2023-10" db="EMBL/GenBank/DDBJ databases">
        <title>Chromosome-scale genome assembly provides insights into flower coloration mechanisms of Canna indica.</title>
        <authorList>
            <person name="Li C."/>
        </authorList>
    </citation>
    <scope>NUCLEOTIDE SEQUENCE [LARGE SCALE GENOMIC DNA]</scope>
    <source>
        <tissue evidence="2">Flower</tissue>
    </source>
</reference>
<feature type="region of interest" description="Disordered" evidence="1">
    <location>
        <begin position="1"/>
        <end position="89"/>
    </location>
</feature>
<dbReference type="EMBL" id="CP136894">
    <property type="protein sequence ID" value="WOL06632.1"/>
    <property type="molecule type" value="Genomic_DNA"/>
</dbReference>
<organism evidence="2 3">
    <name type="scientific">Canna indica</name>
    <name type="common">Indian-shot</name>
    <dbReference type="NCBI Taxonomy" id="4628"/>
    <lineage>
        <taxon>Eukaryota</taxon>
        <taxon>Viridiplantae</taxon>
        <taxon>Streptophyta</taxon>
        <taxon>Embryophyta</taxon>
        <taxon>Tracheophyta</taxon>
        <taxon>Spermatophyta</taxon>
        <taxon>Magnoliopsida</taxon>
        <taxon>Liliopsida</taxon>
        <taxon>Zingiberales</taxon>
        <taxon>Cannaceae</taxon>
        <taxon>Canna</taxon>
    </lineage>
</organism>
<feature type="compositionally biased region" description="Basic and acidic residues" evidence="1">
    <location>
        <begin position="43"/>
        <end position="71"/>
    </location>
</feature>
<dbReference type="PANTHER" id="PTHR37207:SF1">
    <property type="entry name" value="OS09G0446000 PROTEIN"/>
    <property type="match status" value="1"/>
</dbReference>
<dbReference type="Proteomes" id="UP001327560">
    <property type="component" value="Chromosome 5"/>
</dbReference>
<accession>A0AAQ3KHS1</accession>
<gene>
    <name evidence="2" type="ORF">Cni_G15366</name>
</gene>
<evidence type="ECO:0000313" key="3">
    <source>
        <dbReference type="Proteomes" id="UP001327560"/>
    </source>
</evidence>
<keyword evidence="3" id="KW-1185">Reference proteome</keyword>
<dbReference type="AlphaFoldDB" id="A0AAQ3KHS1"/>
<evidence type="ECO:0000313" key="2">
    <source>
        <dbReference type="EMBL" id="WOL06632.1"/>
    </source>
</evidence>
<proteinExistence type="predicted"/>